<dbReference type="InterPro" id="IPR008775">
    <property type="entry name" value="Phytyl_CoA_dOase-like"/>
</dbReference>
<dbReference type="SUPFAM" id="SSF51197">
    <property type="entry name" value="Clavaminate synthase-like"/>
    <property type="match status" value="1"/>
</dbReference>
<dbReference type="RefSeq" id="XP_004344597.1">
    <property type="nucleotide sequence ID" value="XM_004344547.1"/>
</dbReference>
<dbReference type="Gene3D" id="2.60.120.620">
    <property type="entry name" value="q2cbj1_9rhob like domain"/>
    <property type="match status" value="1"/>
</dbReference>
<evidence type="ECO:0000256" key="1">
    <source>
        <dbReference type="ARBA" id="ARBA00001962"/>
    </source>
</evidence>
<dbReference type="PANTHER" id="PTHR20883:SF46">
    <property type="entry name" value="PHYTANOYL-COA HYDROXYLASE"/>
    <property type="match status" value="1"/>
</dbReference>
<dbReference type="OrthoDB" id="15830at2759"/>
<comment type="cofactor">
    <cofactor evidence="1">
        <name>Fe cation</name>
        <dbReference type="ChEBI" id="CHEBI:24875"/>
    </cofactor>
</comment>
<organism evidence="2 3">
    <name type="scientific">Acanthamoeba castellanii (strain ATCC 30010 / Neff)</name>
    <dbReference type="NCBI Taxonomy" id="1257118"/>
    <lineage>
        <taxon>Eukaryota</taxon>
        <taxon>Amoebozoa</taxon>
        <taxon>Discosea</taxon>
        <taxon>Longamoebia</taxon>
        <taxon>Centramoebida</taxon>
        <taxon>Acanthamoebidae</taxon>
        <taxon>Acanthamoeba</taxon>
    </lineage>
</organism>
<dbReference type="OMA" id="IRIWHDQ"/>
<dbReference type="VEuPathDB" id="AmoebaDB:ACA1_277850"/>
<keyword evidence="3" id="KW-1185">Reference proteome</keyword>
<keyword evidence="2" id="KW-0560">Oxidoreductase</keyword>
<dbReference type="EMBL" id="KB007908">
    <property type="protein sequence ID" value="ELR20854.1"/>
    <property type="molecule type" value="Genomic_DNA"/>
</dbReference>
<dbReference type="STRING" id="1257118.L8H5R3"/>
<accession>L8H5R3</accession>
<keyword evidence="2" id="KW-0223">Dioxygenase</keyword>
<dbReference type="GO" id="GO:0051213">
    <property type="term" value="F:dioxygenase activity"/>
    <property type="evidence" value="ECO:0007669"/>
    <property type="project" value="UniProtKB-KW"/>
</dbReference>
<dbReference type="PANTHER" id="PTHR20883">
    <property type="entry name" value="PHYTANOYL-COA DIOXYGENASE DOMAIN CONTAINING 1"/>
    <property type="match status" value="1"/>
</dbReference>
<dbReference type="Pfam" id="PF05721">
    <property type="entry name" value="PhyH"/>
    <property type="match status" value="1"/>
</dbReference>
<dbReference type="Proteomes" id="UP000011083">
    <property type="component" value="Unassembled WGS sequence"/>
</dbReference>
<reference evidence="2 3" key="1">
    <citation type="journal article" date="2013" name="Genome Biol.">
        <title>Genome of Acanthamoeba castellanii highlights extensive lateral gene transfer and early evolution of tyrosine kinase signaling.</title>
        <authorList>
            <person name="Clarke M."/>
            <person name="Lohan A.J."/>
            <person name="Liu B."/>
            <person name="Lagkouvardos I."/>
            <person name="Roy S."/>
            <person name="Zafar N."/>
            <person name="Bertelli C."/>
            <person name="Schilde C."/>
            <person name="Kianianmomeni A."/>
            <person name="Burglin T.R."/>
            <person name="Frech C."/>
            <person name="Turcotte B."/>
            <person name="Kopec K.O."/>
            <person name="Synnott J.M."/>
            <person name="Choo C."/>
            <person name="Paponov I."/>
            <person name="Finkler A."/>
            <person name="Soon Heng Tan C."/>
            <person name="Hutchins A.P."/>
            <person name="Weinmeier T."/>
            <person name="Rattei T."/>
            <person name="Chu J.S."/>
            <person name="Gimenez G."/>
            <person name="Irimia M."/>
            <person name="Rigden D.J."/>
            <person name="Fitzpatrick D.A."/>
            <person name="Lorenzo-Morales J."/>
            <person name="Bateman A."/>
            <person name="Chiu C.H."/>
            <person name="Tang P."/>
            <person name="Hegemann P."/>
            <person name="Fromm H."/>
            <person name="Raoult D."/>
            <person name="Greub G."/>
            <person name="Miranda-Saavedra D."/>
            <person name="Chen N."/>
            <person name="Nash P."/>
            <person name="Ginger M.L."/>
            <person name="Horn M."/>
            <person name="Schaap P."/>
            <person name="Caler L."/>
            <person name="Loftus B."/>
        </authorList>
    </citation>
    <scope>NUCLEOTIDE SEQUENCE [LARGE SCALE GENOMIC DNA]</scope>
    <source>
        <strain evidence="2 3">Neff</strain>
    </source>
</reference>
<dbReference type="KEGG" id="acan:ACA1_277850"/>
<dbReference type="GeneID" id="14921726"/>
<proteinExistence type="predicted"/>
<protein>
    <submittedName>
        <fullName evidence="2">PhytanoylCoA dioxygenase (PhyH) superfamily protein</fullName>
    </submittedName>
</protein>
<evidence type="ECO:0000313" key="2">
    <source>
        <dbReference type="EMBL" id="ELR20854.1"/>
    </source>
</evidence>
<dbReference type="AlphaFoldDB" id="L8H5R3"/>
<name>L8H5R3_ACACF</name>
<sequence>MRRTTAALSLQGHRRGLGSCRAGGFVRRLATSLSPSSAFFTPEQKAQFQDDGFLVVDRLIDPSLAEAIKNRFPLLFRGEFDTGVYPDEWHWREGMGRDDVTREIVNSWKSDYTIASAVLSERLGRLAAELAGWMGTRVGQDDIWWKPPGTKAVSFHQDAPYFDFLNPRRELITCWIALDDTSRTAGTLEYVRGSHKWPQESKMLQNAFFTAQDYRASLDHTAKHLGLPRPEVVPVEVPAGGAAFHSGPTWHGSGPNTDKTRVRRSLAIHFLPSHATFQPTGVGYIYGRYKKWGSVEMEETFFPITYRHDGYRSPFLASYCSTTL</sequence>
<gene>
    <name evidence="2" type="ORF">ACA1_277850</name>
</gene>
<evidence type="ECO:0000313" key="3">
    <source>
        <dbReference type="Proteomes" id="UP000011083"/>
    </source>
</evidence>